<evidence type="ECO:0000313" key="1">
    <source>
        <dbReference type="EMBL" id="TWT36603.1"/>
    </source>
</evidence>
<evidence type="ECO:0000313" key="2">
    <source>
        <dbReference type="Proteomes" id="UP000316714"/>
    </source>
</evidence>
<sequence length="251" mass="26448">MLFFATSSVWGAAIRWHVVADAGSRFVSHSFDGLFELGRTRASTRVEEPDGAFLYSELPDYLPLGGGGTAFPNKSNFLDLGTIGYDDATGQITDLQADFAKHVAPGRFTFYQGVSGAPAYTTSFDSFSGSVSFAESGMPVVNPSSQVVFSIDGSAVGDGTLTYTGSLDVVDSKFSLAVHDTGFSHAFATGFGDGDIQLEWDVSGAIGIVGDFNQDGSVDAADYTTWRDHLGSGHSLGGAGDEIGVRQHRPR</sequence>
<keyword evidence="2" id="KW-1185">Reference proteome</keyword>
<proteinExistence type="predicted"/>
<dbReference type="EMBL" id="SIHJ01000001">
    <property type="protein sequence ID" value="TWT36603.1"/>
    <property type="molecule type" value="Genomic_DNA"/>
</dbReference>
<protein>
    <submittedName>
        <fullName evidence="1">Uncharacterized protein</fullName>
    </submittedName>
</protein>
<dbReference type="RefSeq" id="WP_197531232.1">
    <property type="nucleotide sequence ID" value="NZ_SIHJ01000001.1"/>
</dbReference>
<dbReference type="PROSITE" id="PS00018">
    <property type="entry name" value="EF_HAND_1"/>
    <property type="match status" value="1"/>
</dbReference>
<gene>
    <name evidence="1" type="ORF">KOR34_15090</name>
</gene>
<comment type="caution">
    <text evidence="1">The sequence shown here is derived from an EMBL/GenBank/DDBJ whole genome shotgun (WGS) entry which is preliminary data.</text>
</comment>
<dbReference type="Proteomes" id="UP000316714">
    <property type="component" value="Unassembled WGS sequence"/>
</dbReference>
<name>A0A5C5VF00_9BACT</name>
<dbReference type="InterPro" id="IPR018247">
    <property type="entry name" value="EF_Hand_1_Ca_BS"/>
</dbReference>
<accession>A0A5C5VF00</accession>
<dbReference type="AlphaFoldDB" id="A0A5C5VF00"/>
<reference evidence="1 2" key="1">
    <citation type="submission" date="2019-02" db="EMBL/GenBank/DDBJ databases">
        <title>Deep-cultivation of Planctomycetes and their phenomic and genomic characterization uncovers novel biology.</title>
        <authorList>
            <person name="Wiegand S."/>
            <person name="Jogler M."/>
            <person name="Boedeker C."/>
            <person name="Pinto D."/>
            <person name="Vollmers J."/>
            <person name="Rivas-Marin E."/>
            <person name="Kohn T."/>
            <person name="Peeters S.H."/>
            <person name="Heuer A."/>
            <person name="Rast P."/>
            <person name="Oberbeckmann S."/>
            <person name="Bunk B."/>
            <person name="Jeske O."/>
            <person name="Meyerdierks A."/>
            <person name="Storesund J.E."/>
            <person name="Kallscheuer N."/>
            <person name="Luecker S."/>
            <person name="Lage O.M."/>
            <person name="Pohl T."/>
            <person name="Merkel B.J."/>
            <person name="Hornburger P."/>
            <person name="Mueller R.-W."/>
            <person name="Bruemmer F."/>
            <person name="Labrenz M."/>
            <person name="Spormann A.M."/>
            <person name="Op Den Camp H."/>
            <person name="Overmann J."/>
            <person name="Amann R."/>
            <person name="Jetten M.S.M."/>
            <person name="Mascher T."/>
            <person name="Medema M.H."/>
            <person name="Devos D.P."/>
            <person name="Kaster A.-K."/>
            <person name="Ovreas L."/>
            <person name="Rohde M."/>
            <person name="Galperin M.Y."/>
            <person name="Jogler C."/>
        </authorList>
    </citation>
    <scope>NUCLEOTIDE SEQUENCE [LARGE SCALE GENOMIC DNA]</scope>
    <source>
        <strain evidence="1 2">KOR34</strain>
    </source>
</reference>
<organism evidence="1 2">
    <name type="scientific">Posidoniimonas corsicana</name>
    <dbReference type="NCBI Taxonomy" id="1938618"/>
    <lineage>
        <taxon>Bacteria</taxon>
        <taxon>Pseudomonadati</taxon>
        <taxon>Planctomycetota</taxon>
        <taxon>Planctomycetia</taxon>
        <taxon>Pirellulales</taxon>
        <taxon>Lacipirellulaceae</taxon>
        <taxon>Posidoniimonas</taxon>
    </lineage>
</organism>